<dbReference type="Proteomes" id="UP001398420">
    <property type="component" value="Unassembled WGS sequence"/>
</dbReference>
<keyword evidence="1" id="KW-0472">Membrane</keyword>
<keyword evidence="1" id="KW-0812">Transmembrane</keyword>
<accession>A0ABU9LJR4</accession>
<proteinExistence type="predicted"/>
<keyword evidence="3" id="KW-1185">Reference proteome</keyword>
<evidence type="ECO:0000313" key="3">
    <source>
        <dbReference type="Proteomes" id="UP001398420"/>
    </source>
</evidence>
<evidence type="ECO:0000256" key="1">
    <source>
        <dbReference type="SAM" id="Phobius"/>
    </source>
</evidence>
<gene>
    <name evidence="2" type="ORF">AAF454_05755</name>
</gene>
<name>A0ABU9LJR4_9BACL</name>
<comment type="caution">
    <text evidence="2">The sequence shown here is derived from an EMBL/GenBank/DDBJ whole genome shotgun (WGS) entry which is preliminary data.</text>
</comment>
<feature type="transmembrane region" description="Helical" evidence="1">
    <location>
        <begin position="5"/>
        <end position="23"/>
    </location>
</feature>
<sequence length="157" mass="18642">MKKRWMIFISILVVIGIAAWNMYNQNQKQQKATEDILNHVQQVDEVTISNGEKSMTFKGKEATPFIESTPLVHIEKYERTDRNYFEKEPRFIVSYKVKGKTLYAVELLQLKKKLPNDWLNDFLMNEHLLVKWQGYPMMFSQHEAIQRLVDAFNAKEK</sequence>
<evidence type="ECO:0000313" key="2">
    <source>
        <dbReference type="EMBL" id="MEL5987916.1"/>
    </source>
</evidence>
<evidence type="ECO:0008006" key="4">
    <source>
        <dbReference type="Google" id="ProtNLM"/>
    </source>
</evidence>
<dbReference type="EMBL" id="JBCEWA010000004">
    <property type="protein sequence ID" value="MEL5987916.1"/>
    <property type="molecule type" value="Genomic_DNA"/>
</dbReference>
<keyword evidence="1" id="KW-1133">Transmembrane helix</keyword>
<organism evidence="2 3">
    <name type="scientific">Kurthia gibsonii</name>
    <dbReference type="NCBI Taxonomy" id="33946"/>
    <lineage>
        <taxon>Bacteria</taxon>
        <taxon>Bacillati</taxon>
        <taxon>Bacillota</taxon>
        <taxon>Bacilli</taxon>
        <taxon>Bacillales</taxon>
        <taxon>Caryophanaceae</taxon>
        <taxon>Kurthia</taxon>
    </lineage>
</organism>
<reference evidence="2 3" key="1">
    <citation type="submission" date="2024-04" db="EMBL/GenBank/DDBJ databases">
        <authorList>
            <person name="Wu Y.S."/>
            <person name="Zhang L."/>
        </authorList>
    </citation>
    <scope>NUCLEOTIDE SEQUENCE [LARGE SCALE GENOMIC DNA]</scope>
    <source>
        <strain evidence="2 3">KG-01</strain>
    </source>
</reference>
<dbReference type="RefSeq" id="WP_087680801.1">
    <property type="nucleotide sequence ID" value="NZ_JAWVOH010000003.1"/>
</dbReference>
<protein>
    <recommendedName>
        <fullName evidence="4">DUF4825 domain-containing protein</fullName>
    </recommendedName>
</protein>